<accession>A0A3R9P614</accession>
<organism evidence="1 2">
    <name type="scientific">Salibacterium salarium</name>
    <dbReference type="NCBI Taxonomy" id="284579"/>
    <lineage>
        <taxon>Bacteria</taxon>
        <taxon>Bacillati</taxon>
        <taxon>Bacillota</taxon>
        <taxon>Bacilli</taxon>
        <taxon>Bacillales</taxon>
        <taxon>Bacillaceae</taxon>
    </lineage>
</organism>
<evidence type="ECO:0000313" key="2">
    <source>
        <dbReference type="Proteomes" id="UP000275076"/>
    </source>
</evidence>
<gene>
    <name evidence="1" type="ORF">D7Z54_23190</name>
</gene>
<protein>
    <submittedName>
        <fullName evidence="1">Spo0E family sporulation regulatory protein-aspartic acid phosphatase</fullName>
    </submittedName>
</protein>
<proteinExistence type="predicted"/>
<dbReference type="OrthoDB" id="2950704at2"/>
<dbReference type="InterPro" id="IPR037208">
    <property type="entry name" value="Spo0E-like_sf"/>
</dbReference>
<dbReference type="GO" id="GO:0046983">
    <property type="term" value="F:protein dimerization activity"/>
    <property type="evidence" value="ECO:0007669"/>
    <property type="project" value="InterPro"/>
</dbReference>
<dbReference type="GO" id="GO:0043937">
    <property type="term" value="P:regulation of sporulation"/>
    <property type="evidence" value="ECO:0007669"/>
    <property type="project" value="InterPro"/>
</dbReference>
<dbReference type="Proteomes" id="UP000275076">
    <property type="component" value="Unassembled WGS sequence"/>
</dbReference>
<dbReference type="Gene3D" id="4.10.280.10">
    <property type="entry name" value="Helix-loop-helix DNA-binding domain"/>
    <property type="match status" value="1"/>
</dbReference>
<dbReference type="Pfam" id="PF09388">
    <property type="entry name" value="SpoOE-like"/>
    <property type="match status" value="1"/>
</dbReference>
<dbReference type="EMBL" id="RBVX01000029">
    <property type="protein sequence ID" value="RSL31051.1"/>
    <property type="molecule type" value="Genomic_DNA"/>
</dbReference>
<sequence length="92" mass="10619">MLKGECGLDLWEENYLKTVNRDIYVLRSLMYKASDQAGSLDNQLVIEISQFLDTKLNEHRKLTKSHSYTGKLKTNKLSEIKPLCKRKIALSC</sequence>
<name>A0A3R9P614_9BACI</name>
<dbReference type="InterPro" id="IPR036638">
    <property type="entry name" value="HLH_DNA-bd_sf"/>
</dbReference>
<reference evidence="1 2" key="1">
    <citation type="submission" date="2018-10" db="EMBL/GenBank/DDBJ databases">
        <title>Draft genome sequence of Bacillus salarius IM0101, isolated from a hypersaline soil in Inner Mongolia, China.</title>
        <authorList>
            <person name="Yamprayoonswat W."/>
            <person name="Boonvisut S."/>
            <person name="Jumpathong W."/>
            <person name="Sittihan S."/>
            <person name="Ruangsuj P."/>
            <person name="Wanthongcharoen S."/>
            <person name="Thongpramul N."/>
            <person name="Pimmason S."/>
            <person name="Yu B."/>
            <person name="Yasawong M."/>
        </authorList>
    </citation>
    <scope>NUCLEOTIDE SEQUENCE [LARGE SCALE GENOMIC DNA]</scope>
    <source>
        <strain evidence="1 2">IM0101</strain>
    </source>
</reference>
<dbReference type="InterPro" id="IPR018540">
    <property type="entry name" value="Spo0E-like"/>
</dbReference>
<evidence type="ECO:0000313" key="1">
    <source>
        <dbReference type="EMBL" id="RSL31051.1"/>
    </source>
</evidence>
<dbReference type="SUPFAM" id="SSF140500">
    <property type="entry name" value="BAS1536-like"/>
    <property type="match status" value="1"/>
</dbReference>
<keyword evidence="2" id="KW-1185">Reference proteome</keyword>
<comment type="caution">
    <text evidence="1">The sequence shown here is derived from an EMBL/GenBank/DDBJ whole genome shotgun (WGS) entry which is preliminary data.</text>
</comment>
<dbReference type="AlphaFoldDB" id="A0A3R9P614"/>